<dbReference type="PANTHER" id="PTHR39193">
    <property type="entry name" value="5-DEOXY-GLUCURONATE ISOMERASE"/>
    <property type="match status" value="1"/>
</dbReference>
<evidence type="ECO:0000256" key="1">
    <source>
        <dbReference type="ARBA" id="ARBA00023235"/>
    </source>
</evidence>
<keyword evidence="1 2" id="KW-0413">Isomerase</keyword>
<sequence length="276" mass="31335">MSKLLSKYQAPDQDKRTQHITPETANWGYVYFAVYELNAGESITLPASENETCLVLVAGKATVVTPQQQFAQVGDRMNPFERKKPYAVYVAPHEAMEIIAETHLELAVCQAKGKGNYPTRLVTPQDISAEQRGNGNNRRYVHNILPDDQPADSLLVVEVYTDEGCTSSYPSHKHDTDNAPQETYLEETYYHRLDPSQGFCVQRVYTDDRSLDEVMAVYNKDVVMVPKGYHPVATIAGYDSYYLNVMAGPTRNWLFTWEKDHQWVNGEEYAAKHASR</sequence>
<evidence type="ECO:0000313" key="3">
    <source>
        <dbReference type="Proteomes" id="UP000696184"/>
    </source>
</evidence>
<dbReference type="EC" id="5.3.1.30" evidence="2"/>
<dbReference type="PANTHER" id="PTHR39193:SF1">
    <property type="entry name" value="5-DEOXY-GLUCURONATE ISOMERASE"/>
    <property type="match status" value="1"/>
</dbReference>
<reference evidence="2 3" key="1">
    <citation type="submission" date="2020-08" db="EMBL/GenBank/DDBJ databases">
        <title>Description of Xenorhabdus lircayensis sp. nov., the symbiotic bacterium associated with the entomopathogenic nematode Steirnernema unicornum.</title>
        <authorList>
            <person name="Castaneda-Alvarez C."/>
            <person name="Prodan S."/>
            <person name="Zamorano A."/>
            <person name="San-Blas E."/>
            <person name="Aballay E."/>
        </authorList>
    </citation>
    <scope>NUCLEOTIDE SEQUENCE [LARGE SCALE GENOMIC DNA]</scope>
    <source>
        <strain evidence="2 3">VLS</strain>
    </source>
</reference>
<dbReference type="RefSeq" id="WP_198690427.1">
    <property type="nucleotide sequence ID" value="NZ_CAWPUD010000043.1"/>
</dbReference>
<dbReference type="NCBIfam" id="TIGR04378">
    <property type="entry name" value="myo_inos_iolB"/>
    <property type="match status" value="1"/>
</dbReference>
<dbReference type="InterPro" id="IPR011051">
    <property type="entry name" value="RmlC_Cupin_sf"/>
</dbReference>
<name>A0ABS0U708_9GAMM</name>
<comment type="caution">
    <text evidence="2">The sequence shown here is derived from an EMBL/GenBank/DDBJ whole genome shotgun (WGS) entry which is preliminary data.</text>
</comment>
<dbReference type="SUPFAM" id="SSF51182">
    <property type="entry name" value="RmlC-like cupins"/>
    <property type="match status" value="1"/>
</dbReference>
<accession>A0ABS0U708</accession>
<dbReference type="InterPro" id="IPR024203">
    <property type="entry name" value="Deoxy-glucuronate_isom_IolB"/>
</dbReference>
<dbReference type="InterPro" id="IPR014710">
    <property type="entry name" value="RmlC-like_jellyroll"/>
</dbReference>
<dbReference type="InterPro" id="IPR021120">
    <property type="entry name" value="KduI/IolB_isomerase"/>
</dbReference>
<evidence type="ECO:0000313" key="2">
    <source>
        <dbReference type="EMBL" id="MBI6549664.1"/>
    </source>
</evidence>
<dbReference type="Pfam" id="PF04962">
    <property type="entry name" value="KduI"/>
    <property type="match status" value="1"/>
</dbReference>
<dbReference type="EMBL" id="JACOII010000044">
    <property type="protein sequence ID" value="MBI6549664.1"/>
    <property type="molecule type" value="Genomic_DNA"/>
</dbReference>
<dbReference type="GO" id="GO:0102482">
    <property type="term" value="F:5-deoxy-D-glucuronate isomerase activity"/>
    <property type="evidence" value="ECO:0007669"/>
    <property type="project" value="UniProtKB-EC"/>
</dbReference>
<dbReference type="PIRSF" id="PIRSF036628">
    <property type="entry name" value="IolB"/>
    <property type="match status" value="1"/>
</dbReference>
<protein>
    <submittedName>
        <fullName evidence="2">5-deoxy-glucuronate isomerase</fullName>
        <ecNumber evidence="2">5.3.1.30</ecNumber>
    </submittedName>
</protein>
<organism evidence="2 3">
    <name type="scientific">Xenorhabdus lircayensis</name>
    <dbReference type="NCBI Taxonomy" id="2763499"/>
    <lineage>
        <taxon>Bacteria</taxon>
        <taxon>Pseudomonadati</taxon>
        <taxon>Pseudomonadota</taxon>
        <taxon>Gammaproteobacteria</taxon>
        <taxon>Enterobacterales</taxon>
        <taxon>Morganellaceae</taxon>
        <taxon>Xenorhabdus</taxon>
    </lineage>
</organism>
<dbReference type="Gene3D" id="2.60.120.10">
    <property type="entry name" value="Jelly Rolls"/>
    <property type="match status" value="2"/>
</dbReference>
<dbReference type="Proteomes" id="UP000696184">
    <property type="component" value="Unassembled WGS sequence"/>
</dbReference>
<proteinExistence type="predicted"/>
<gene>
    <name evidence="2" type="primary">iolB</name>
    <name evidence="2" type="ORF">H8A87_13290</name>
</gene>
<keyword evidence="3" id="KW-1185">Reference proteome</keyword>